<evidence type="ECO:0000313" key="3">
    <source>
        <dbReference type="Proteomes" id="UP000054248"/>
    </source>
</evidence>
<name>A0A0C3QU48_9AGAM</name>
<feature type="region of interest" description="Disordered" evidence="1">
    <location>
        <begin position="36"/>
        <end position="91"/>
    </location>
</feature>
<gene>
    <name evidence="2" type="ORF">M407DRAFT_241283</name>
</gene>
<evidence type="ECO:0000256" key="1">
    <source>
        <dbReference type="SAM" id="MobiDB-lite"/>
    </source>
</evidence>
<dbReference type="Proteomes" id="UP000054248">
    <property type="component" value="Unassembled WGS sequence"/>
</dbReference>
<protein>
    <submittedName>
        <fullName evidence="2">Uncharacterized protein</fullName>
    </submittedName>
</protein>
<keyword evidence="3" id="KW-1185">Reference proteome</keyword>
<dbReference type="EMBL" id="KN822952">
    <property type="protein sequence ID" value="KIO32851.1"/>
    <property type="molecule type" value="Genomic_DNA"/>
</dbReference>
<reference evidence="3" key="2">
    <citation type="submission" date="2015-01" db="EMBL/GenBank/DDBJ databases">
        <title>Evolutionary Origins and Diversification of the Mycorrhizal Mutualists.</title>
        <authorList>
            <consortium name="DOE Joint Genome Institute"/>
            <consortium name="Mycorrhizal Genomics Consortium"/>
            <person name="Kohler A."/>
            <person name="Kuo A."/>
            <person name="Nagy L.G."/>
            <person name="Floudas D."/>
            <person name="Copeland A."/>
            <person name="Barry K.W."/>
            <person name="Cichocki N."/>
            <person name="Veneault-Fourrey C."/>
            <person name="LaButti K."/>
            <person name="Lindquist E.A."/>
            <person name="Lipzen A."/>
            <person name="Lundell T."/>
            <person name="Morin E."/>
            <person name="Murat C."/>
            <person name="Riley R."/>
            <person name="Ohm R."/>
            <person name="Sun H."/>
            <person name="Tunlid A."/>
            <person name="Henrissat B."/>
            <person name="Grigoriev I.V."/>
            <person name="Hibbett D.S."/>
            <person name="Martin F."/>
        </authorList>
    </citation>
    <scope>NUCLEOTIDE SEQUENCE [LARGE SCALE GENOMIC DNA]</scope>
    <source>
        <strain evidence="3">MUT 4182</strain>
    </source>
</reference>
<dbReference type="AlphaFoldDB" id="A0A0C3QU48"/>
<reference evidence="2 3" key="1">
    <citation type="submission" date="2014-04" db="EMBL/GenBank/DDBJ databases">
        <authorList>
            <consortium name="DOE Joint Genome Institute"/>
            <person name="Kuo A."/>
            <person name="Girlanda M."/>
            <person name="Perotto S."/>
            <person name="Kohler A."/>
            <person name="Nagy L.G."/>
            <person name="Floudas D."/>
            <person name="Copeland A."/>
            <person name="Barry K.W."/>
            <person name="Cichocki N."/>
            <person name="Veneault-Fourrey C."/>
            <person name="LaButti K."/>
            <person name="Lindquist E.A."/>
            <person name="Lipzen A."/>
            <person name="Lundell T."/>
            <person name="Morin E."/>
            <person name="Murat C."/>
            <person name="Sun H."/>
            <person name="Tunlid A."/>
            <person name="Henrissat B."/>
            <person name="Grigoriev I.V."/>
            <person name="Hibbett D.S."/>
            <person name="Martin F."/>
            <person name="Nordberg H.P."/>
            <person name="Cantor M.N."/>
            <person name="Hua S.X."/>
        </authorList>
    </citation>
    <scope>NUCLEOTIDE SEQUENCE [LARGE SCALE GENOMIC DNA]</scope>
    <source>
        <strain evidence="2 3">MUT 4182</strain>
    </source>
</reference>
<proteinExistence type="predicted"/>
<dbReference type="HOGENOM" id="CLU_2074864_0_0_1"/>
<sequence>MVEISINRDKNVVNPAATTGRTAQSAVRPEERFPRLPQAPANVASVPGVGRTHFGTNAPVNLANREPVVPAPHPSGTMATRQPLGGQAVPSTGQRMANVAKGAFQGARTAHQENNGTF</sequence>
<organism evidence="2 3">
    <name type="scientific">Tulasnella calospora MUT 4182</name>
    <dbReference type="NCBI Taxonomy" id="1051891"/>
    <lineage>
        <taxon>Eukaryota</taxon>
        <taxon>Fungi</taxon>
        <taxon>Dikarya</taxon>
        <taxon>Basidiomycota</taxon>
        <taxon>Agaricomycotina</taxon>
        <taxon>Agaricomycetes</taxon>
        <taxon>Cantharellales</taxon>
        <taxon>Tulasnellaceae</taxon>
        <taxon>Tulasnella</taxon>
    </lineage>
</organism>
<accession>A0A0C3QU48</accession>
<evidence type="ECO:0000313" key="2">
    <source>
        <dbReference type="EMBL" id="KIO32851.1"/>
    </source>
</evidence>
<dbReference type="OrthoDB" id="10351098at2759"/>